<keyword evidence="1" id="KW-0808">Transferase</keyword>
<reference evidence="2" key="1">
    <citation type="submission" date="2016-11" db="EMBL/GenBank/DDBJ databases">
        <authorList>
            <person name="Varghese N."/>
            <person name="Submissions S."/>
        </authorList>
    </citation>
    <scope>NUCLEOTIDE SEQUENCE [LARGE SCALE GENOMIC DNA]</scope>
    <source>
        <strain evidence="2">DSM 6637</strain>
    </source>
</reference>
<dbReference type="OrthoDB" id="9790710at2"/>
<dbReference type="Proteomes" id="UP000184444">
    <property type="component" value="Unassembled WGS sequence"/>
</dbReference>
<proteinExistence type="predicted"/>
<dbReference type="SUPFAM" id="SSF53756">
    <property type="entry name" value="UDP-Glycosyltransferase/glycogen phosphorylase"/>
    <property type="match status" value="1"/>
</dbReference>
<dbReference type="RefSeq" id="WP_073061968.1">
    <property type="nucleotide sequence ID" value="NZ_FRCK01000001.1"/>
</dbReference>
<accession>A0A1M7D6Q1</accession>
<gene>
    <name evidence="1" type="ORF">SAMN05444389_101178</name>
</gene>
<evidence type="ECO:0000313" key="1">
    <source>
        <dbReference type="EMBL" id="SHL75211.1"/>
    </source>
</evidence>
<dbReference type="PANTHER" id="PTHR45947:SF3">
    <property type="entry name" value="SULFOQUINOVOSYL TRANSFERASE SQD2"/>
    <property type="match status" value="1"/>
</dbReference>
<dbReference type="InterPro" id="IPR050194">
    <property type="entry name" value="Glycosyltransferase_grp1"/>
</dbReference>
<dbReference type="AlphaFoldDB" id="A0A1M7D6Q1"/>
<dbReference type="PANTHER" id="PTHR45947">
    <property type="entry name" value="SULFOQUINOVOSYL TRANSFERASE SQD2"/>
    <property type="match status" value="1"/>
</dbReference>
<dbReference type="GO" id="GO:0016757">
    <property type="term" value="F:glycosyltransferase activity"/>
    <property type="evidence" value="ECO:0007669"/>
    <property type="project" value="TreeGrafter"/>
</dbReference>
<dbReference type="Pfam" id="PF13692">
    <property type="entry name" value="Glyco_trans_1_4"/>
    <property type="match status" value="1"/>
</dbReference>
<dbReference type="EMBL" id="FRCK01000001">
    <property type="protein sequence ID" value="SHL75211.1"/>
    <property type="molecule type" value="Genomic_DNA"/>
</dbReference>
<evidence type="ECO:0000313" key="2">
    <source>
        <dbReference type="Proteomes" id="UP000184444"/>
    </source>
</evidence>
<sequence>MTQETTGTTRPRVLLIAEAANPEWVSVPLVGWSLAQALRDVADVHLVTQIRNREAILRAGLVEGRDFTAIDSEALARPLWKLGSLLSGGEGRGWTIQQAVNTISYPYFEHLVWRRFGAQIRAGQFDLVHRITPLSPVQQSPIAAKCRRAGVPFLLGPLNGGVPWPKGFEAEMKQENEWLSRLRGLSRLLPGRRNTLRADAILAGSRQMIRDIPARHRDRVIYLPENAVDPARFWRSADHGPALAGGPLRACFIGRLVPLKGVDMLIAAAEPLLESGRMELDIIGDGPVLPALKEQARHLGDAVRFHGWKKHEEVQDIAAECTVLTFPSIREFGGGVVLEAMALGLCPVVIDYAGPAELVTPDTGYAVPIGDRAEVVAGLRAALLRCAEHPAEVAQKAAAARARVEGLFTWTRKAAQVREVYDWVLGVRAVRPDPMAGADGAPVHSGKS</sequence>
<protein>
    <submittedName>
        <fullName evidence="1">Glycosyltransferase involved in cell wall bisynthesis</fullName>
    </submittedName>
</protein>
<name>A0A1M7D6Q1_9RHOB</name>
<organism evidence="1 2">
    <name type="scientific">Paracoccus solventivorans</name>
    <dbReference type="NCBI Taxonomy" id="53463"/>
    <lineage>
        <taxon>Bacteria</taxon>
        <taxon>Pseudomonadati</taxon>
        <taxon>Pseudomonadota</taxon>
        <taxon>Alphaproteobacteria</taxon>
        <taxon>Rhodobacterales</taxon>
        <taxon>Paracoccaceae</taxon>
        <taxon>Paracoccus</taxon>
    </lineage>
</organism>
<dbReference type="STRING" id="53463.SAMN05444389_101178"/>
<keyword evidence="2" id="KW-1185">Reference proteome</keyword>
<dbReference type="CDD" id="cd03801">
    <property type="entry name" value="GT4_PimA-like"/>
    <property type="match status" value="1"/>
</dbReference>
<dbReference type="Gene3D" id="3.40.50.2000">
    <property type="entry name" value="Glycogen Phosphorylase B"/>
    <property type="match status" value="2"/>
</dbReference>